<dbReference type="Proteomes" id="UP000830671">
    <property type="component" value="Chromosome 5"/>
</dbReference>
<evidence type="ECO:0000256" key="14">
    <source>
        <dbReference type="SAM" id="Phobius"/>
    </source>
</evidence>
<evidence type="ECO:0000256" key="5">
    <source>
        <dbReference type="ARBA" id="ARBA00022692"/>
    </source>
</evidence>
<keyword evidence="6" id="KW-0851">Voltage-gated channel</keyword>
<feature type="domain" description="Ion transport" evidence="15">
    <location>
        <begin position="187"/>
        <end position="286"/>
    </location>
</feature>
<dbReference type="InterPro" id="IPR005821">
    <property type="entry name" value="Ion_trans_dom"/>
</dbReference>
<keyword evidence="7 14" id="KW-1133">Transmembrane helix</keyword>
<feature type="transmembrane region" description="Helical" evidence="14">
    <location>
        <begin position="216"/>
        <end position="238"/>
    </location>
</feature>
<evidence type="ECO:0000313" key="17">
    <source>
        <dbReference type="Proteomes" id="UP000830671"/>
    </source>
</evidence>
<keyword evidence="5 14" id="KW-0812">Transmembrane</keyword>
<evidence type="ECO:0000256" key="11">
    <source>
        <dbReference type="ARBA" id="ARBA00023303"/>
    </source>
</evidence>
<evidence type="ECO:0000256" key="1">
    <source>
        <dbReference type="ARBA" id="ARBA00004651"/>
    </source>
</evidence>
<dbReference type="Pfam" id="PF00520">
    <property type="entry name" value="Ion_trans"/>
    <property type="match status" value="1"/>
</dbReference>
<name>A0A9Q8SXS2_9PEZI</name>
<keyword evidence="8 13" id="KW-0175">Coiled coil</keyword>
<feature type="transmembrane region" description="Helical" evidence="14">
    <location>
        <begin position="173"/>
        <end position="196"/>
    </location>
</feature>
<evidence type="ECO:0000256" key="4">
    <source>
        <dbReference type="ARBA" id="ARBA00022475"/>
    </source>
</evidence>
<keyword evidence="4" id="KW-1003">Cell membrane</keyword>
<organism evidence="16 17">
    <name type="scientific">Colletotrichum lupini</name>
    <dbReference type="NCBI Taxonomy" id="145971"/>
    <lineage>
        <taxon>Eukaryota</taxon>
        <taxon>Fungi</taxon>
        <taxon>Dikarya</taxon>
        <taxon>Ascomycota</taxon>
        <taxon>Pezizomycotina</taxon>
        <taxon>Sordariomycetes</taxon>
        <taxon>Hypocreomycetidae</taxon>
        <taxon>Glomerellales</taxon>
        <taxon>Glomerellaceae</taxon>
        <taxon>Colletotrichum</taxon>
        <taxon>Colletotrichum acutatum species complex</taxon>
    </lineage>
</organism>
<dbReference type="PANTHER" id="PTHR46480:SF1">
    <property type="entry name" value="VOLTAGE-GATED HYDROGEN CHANNEL 1"/>
    <property type="match status" value="1"/>
</dbReference>
<gene>
    <name evidence="16" type="ORF">CLUP02_10571</name>
</gene>
<evidence type="ECO:0000256" key="10">
    <source>
        <dbReference type="ARBA" id="ARBA00023136"/>
    </source>
</evidence>
<dbReference type="GO" id="GO:0034702">
    <property type="term" value="C:monoatomic ion channel complex"/>
    <property type="evidence" value="ECO:0007669"/>
    <property type="project" value="UniProtKB-KW"/>
</dbReference>
<dbReference type="Gene3D" id="1.20.120.350">
    <property type="entry name" value="Voltage-gated potassium channels. Chain C"/>
    <property type="match status" value="1"/>
</dbReference>
<reference evidence="16" key="1">
    <citation type="journal article" date="2021" name="Mol. Plant Microbe Interact.">
        <title>Complete Genome Sequence of the Plant-Pathogenic Fungus Colletotrichum lupini.</title>
        <authorList>
            <person name="Baroncelli R."/>
            <person name="Pensec F."/>
            <person name="Da Lio D."/>
            <person name="Boufleur T."/>
            <person name="Vicente I."/>
            <person name="Sarrocco S."/>
            <person name="Picot A."/>
            <person name="Baraldi E."/>
            <person name="Sukno S."/>
            <person name="Thon M."/>
            <person name="Le Floch G."/>
        </authorList>
    </citation>
    <scope>NUCLEOTIDE SEQUENCE</scope>
    <source>
        <strain evidence="16">IMI 504893</strain>
    </source>
</reference>
<evidence type="ECO:0000256" key="6">
    <source>
        <dbReference type="ARBA" id="ARBA00022882"/>
    </source>
</evidence>
<feature type="transmembrane region" description="Helical" evidence="14">
    <location>
        <begin position="245"/>
        <end position="264"/>
    </location>
</feature>
<evidence type="ECO:0000259" key="15">
    <source>
        <dbReference type="Pfam" id="PF00520"/>
    </source>
</evidence>
<dbReference type="GO" id="GO:0030171">
    <property type="term" value="F:voltage-gated proton channel activity"/>
    <property type="evidence" value="ECO:0007669"/>
    <property type="project" value="InterPro"/>
</dbReference>
<feature type="coiled-coil region" evidence="13">
    <location>
        <begin position="290"/>
        <end position="317"/>
    </location>
</feature>
<dbReference type="AlphaFoldDB" id="A0A9Q8SXS2"/>
<dbReference type="InterPro" id="IPR031846">
    <property type="entry name" value="Hvcn1"/>
</dbReference>
<dbReference type="KEGG" id="clup:CLUP02_10571"/>
<dbReference type="InterPro" id="IPR027359">
    <property type="entry name" value="Volt_channel_dom_sf"/>
</dbReference>
<dbReference type="PANTHER" id="PTHR46480">
    <property type="entry name" value="F20B24.22"/>
    <property type="match status" value="1"/>
</dbReference>
<keyword evidence="10 14" id="KW-0472">Membrane</keyword>
<feature type="transmembrane region" description="Helical" evidence="14">
    <location>
        <begin position="41"/>
        <end position="64"/>
    </location>
</feature>
<keyword evidence="9" id="KW-0406">Ion transport</keyword>
<sequence>MVNLRLSQQPQVQDCGTRASCACRRMPTCDVAEGALRQHRIAGLPAILLGPGFCFCVSVIFFLARAPSRFTARRGRIRSPGQAATSRSLCALAAQYTSYYHGQPKTLAFLSYPEWVGPFSQSETMASDDESIRPLLWSFSGFRENRRPAPIRRQLSQSRTSLQDVLASRKKHYAVLALVSLDVAALMANIFVELVACDMKREDEPWVKNTREGLTIAGLVFSSLFLIELVLCVIAFGWRYFAEWFHLLDGIVIVASFVIDVLSHGIVEEIASLVIVFRLFRFVKVVEEMSMGAAERMEGLEEQLAALRRENGEMKRQLARR</sequence>
<proteinExistence type="predicted"/>
<evidence type="ECO:0000256" key="12">
    <source>
        <dbReference type="ARBA" id="ARBA00031989"/>
    </source>
</evidence>
<dbReference type="GeneID" id="73344557"/>
<evidence type="ECO:0000256" key="13">
    <source>
        <dbReference type="SAM" id="Coils"/>
    </source>
</evidence>
<comment type="subcellular location">
    <subcellularLocation>
        <location evidence="1">Cell membrane</location>
        <topology evidence="1">Multi-pass membrane protein</topology>
    </subcellularLocation>
</comment>
<keyword evidence="17" id="KW-1185">Reference proteome</keyword>
<evidence type="ECO:0000256" key="3">
    <source>
        <dbReference type="ARBA" id="ARBA00022448"/>
    </source>
</evidence>
<keyword evidence="3" id="KW-0813">Transport</keyword>
<keyword evidence="11" id="KW-0407">Ion channel</keyword>
<evidence type="ECO:0000313" key="16">
    <source>
        <dbReference type="EMBL" id="UQC85075.1"/>
    </source>
</evidence>
<evidence type="ECO:0000256" key="9">
    <source>
        <dbReference type="ARBA" id="ARBA00023065"/>
    </source>
</evidence>
<protein>
    <recommendedName>
        <fullName evidence="2">Voltage-gated hydrogen channel 1</fullName>
    </recommendedName>
    <alternativeName>
        <fullName evidence="12">Hydrogen voltage-gated channel 1</fullName>
    </alternativeName>
</protein>
<dbReference type="EMBL" id="CP019477">
    <property type="protein sequence ID" value="UQC85075.1"/>
    <property type="molecule type" value="Genomic_DNA"/>
</dbReference>
<dbReference type="GO" id="GO:0005886">
    <property type="term" value="C:plasma membrane"/>
    <property type="evidence" value="ECO:0007669"/>
    <property type="project" value="UniProtKB-SubCell"/>
</dbReference>
<dbReference type="RefSeq" id="XP_049146692.1">
    <property type="nucleotide sequence ID" value="XM_049289547.1"/>
</dbReference>
<evidence type="ECO:0000256" key="7">
    <source>
        <dbReference type="ARBA" id="ARBA00022989"/>
    </source>
</evidence>
<evidence type="ECO:0000256" key="2">
    <source>
        <dbReference type="ARBA" id="ARBA00015897"/>
    </source>
</evidence>
<evidence type="ECO:0000256" key="8">
    <source>
        <dbReference type="ARBA" id="ARBA00023054"/>
    </source>
</evidence>
<accession>A0A9Q8SXS2</accession>